<dbReference type="GO" id="GO:0045893">
    <property type="term" value="P:positive regulation of DNA-templated transcription"/>
    <property type="evidence" value="ECO:0007669"/>
    <property type="project" value="TreeGrafter"/>
</dbReference>
<gene>
    <name evidence="11" type="ORF">BOX15_Mlig017038g1</name>
</gene>
<feature type="non-terminal residue" evidence="11">
    <location>
        <position position="1"/>
    </location>
</feature>
<evidence type="ECO:0008006" key="13">
    <source>
        <dbReference type="Google" id="ProtNLM"/>
    </source>
</evidence>
<dbReference type="InterPro" id="IPR019786">
    <property type="entry name" value="Zinc_finger_PHD-type_CS"/>
</dbReference>
<dbReference type="SUPFAM" id="SSF57903">
    <property type="entry name" value="FYVE/PHD zinc finger"/>
    <property type="match status" value="1"/>
</dbReference>
<comment type="subcellular location">
    <subcellularLocation>
        <location evidence="1">Nucleus</location>
    </subcellularLocation>
</comment>
<name>A0A267FGG2_9PLAT</name>
<dbReference type="OrthoDB" id="784962at2759"/>
<evidence type="ECO:0000256" key="6">
    <source>
        <dbReference type="ARBA" id="ARBA00023242"/>
    </source>
</evidence>
<reference evidence="11 12" key="1">
    <citation type="submission" date="2017-06" db="EMBL/GenBank/DDBJ databases">
        <title>A platform for efficient transgenesis in Macrostomum lignano, a flatworm model organism for stem cell research.</title>
        <authorList>
            <person name="Berezikov E."/>
        </authorList>
    </citation>
    <scope>NUCLEOTIDE SEQUENCE [LARGE SCALE GENOMIC DNA]</scope>
    <source>
        <strain evidence="11">DV1</strain>
        <tissue evidence="11">Whole organism</tissue>
    </source>
</reference>
<evidence type="ECO:0000256" key="1">
    <source>
        <dbReference type="ARBA" id="ARBA00004123"/>
    </source>
</evidence>
<dbReference type="PROSITE" id="PS50016">
    <property type="entry name" value="ZF_PHD_2"/>
    <property type="match status" value="1"/>
</dbReference>
<feature type="domain" description="PHD-type" evidence="9">
    <location>
        <begin position="35"/>
        <end position="87"/>
    </location>
</feature>
<dbReference type="GO" id="GO:0048188">
    <property type="term" value="C:Set1C/COMPASS complex"/>
    <property type="evidence" value="ECO:0007669"/>
    <property type="project" value="InterPro"/>
</dbReference>
<feature type="compositionally biased region" description="Basic residues" evidence="8">
    <location>
        <begin position="86"/>
        <end position="98"/>
    </location>
</feature>
<dbReference type="Pfam" id="PF02008">
    <property type="entry name" value="zf-CXXC"/>
    <property type="match status" value="1"/>
</dbReference>
<evidence type="ECO:0000259" key="9">
    <source>
        <dbReference type="PROSITE" id="PS50016"/>
    </source>
</evidence>
<dbReference type="InterPro" id="IPR002857">
    <property type="entry name" value="Znf_CXXC"/>
</dbReference>
<dbReference type="SMART" id="SM00249">
    <property type="entry name" value="PHD"/>
    <property type="match status" value="1"/>
</dbReference>
<evidence type="ECO:0000256" key="7">
    <source>
        <dbReference type="PROSITE-ProRule" id="PRU00509"/>
    </source>
</evidence>
<dbReference type="PROSITE" id="PS01359">
    <property type="entry name" value="ZF_PHD_1"/>
    <property type="match status" value="1"/>
</dbReference>
<dbReference type="Proteomes" id="UP000215902">
    <property type="component" value="Unassembled WGS sequence"/>
</dbReference>
<dbReference type="InterPro" id="IPR001965">
    <property type="entry name" value="Znf_PHD"/>
</dbReference>
<accession>A0A267FGG2</accession>
<dbReference type="PANTHER" id="PTHR46174">
    <property type="entry name" value="CXXC-TYPE ZINC FINGER PROTEIN 1"/>
    <property type="match status" value="1"/>
</dbReference>
<keyword evidence="4" id="KW-0862">Zinc</keyword>
<feature type="region of interest" description="Disordered" evidence="8">
    <location>
        <begin position="83"/>
        <end position="122"/>
    </location>
</feature>
<organism evidence="11 12">
    <name type="scientific">Macrostomum lignano</name>
    <dbReference type="NCBI Taxonomy" id="282301"/>
    <lineage>
        <taxon>Eukaryota</taxon>
        <taxon>Metazoa</taxon>
        <taxon>Spiralia</taxon>
        <taxon>Lophotrochozoa</taxon>
        <taxon>Platyhelminthes</taxon>
        <taxon>Rhabditophora</taxon>
        <taxon>Macrostomorpha</taxon>
        <taxon>Macrostomida</taxon>
        <taxon>Macrostomidae</taxon>
        <taxon>Macrostomum</taxon>
    </lineage>
</organism>
<dbReference type="GO" id="GO:0003677">
    <property type="term" value="F:DNA binding"/>
    <property type="evidence" value="ECO:0007669"/>
    <property type="project" value="UniProtKB-KW"/>
</dbReference>
<feature type="compositionally biased region" description="Acidic residues" evidence="8">
    <location>
        <begin position="161"/>
        <end position="170"/>
    </location>
</feature>
<keyword evidence="5" id="KW-0238">DNA-binding</keyword>
<dbReference type="Gene3D" id="3.30.40.10">
    <property type="entry name" value="Zinc/RING finger domain, C3HC4 (zinc finger)"/>
    <property type="match status" value="1"/>
</dbReference>
<evidence type="ECO:0000256" key="2">
    <source>
        <dbReference type="ARBA" id="ARBA00022723"/>
    </source>
</evidence>
<dbReference type="PANTHER" id="PTHR46174:SF1">
    <property type="entry name" value="CXXC-TYPE ZINC FINGER PROTEIN 1"/>
    <property type="match status" value="1"/>
</dbReference>
<evidence type="ECO:0000313" key="12">
    <source>
        <dbReference type="Proteomes" id="UP000215902"/>
    </source>
</evidence>
<keyword evidence="12" id="KW-1185">Reference proteome</keyword>
<dbReference type="Pfam" id="PF00628">
    <property type="entry name" value="PHD"/>
    <property type="match status" value="1"/>
</dbReference>
<dbReference type="STRING" id="282301.A0A267FGG2"/>
<keyword evidence="3 7" id="KW-0863">Zinc-finger</keyword>
<sequence length="428" mass="46076">TRHPRSAARAVAAAAKAGRTAASSGSKRNSAAAAPVYCVCRTSDTRRFMIACDACQEWFHGDCVGFSPGDAGRINGEAFRCPACSGRRRSQRQPKRRRAFGDDDPPPAKLASAHQQPPLRPAEAEPVIVADASGDEGISEDEAAEPAEDDSAHMMLLPAEDESATDDEMETAGGYRPPTAEEDSDAEAAADRDRAANSLLDEDDFASTSVFRFPKRCGYCDSCRLRVDCGRCEVCQAKKRYPNLRLDKAVCLARLCRTMARLGGSAAAAAFGVAPFIIQKRGRGRPSKASLNNPNLIFLSASGSAAARQRRREAEAAATAAAAAAVAAATSKRQQNQQQYQQHQLDGLSVHTAAQPQFCTPYALPYSDHSYCRHHCGSSWQSSESPLPVSRLTASPSSVGHLQQQHQAYYTLNEDTDNLRVTWPEESA</sequence>
<evidence type="ECO:0000256" key="3">
    <source>
        <dbReference type="ARBA" id="ARBA00022771"/>
    </source>
</evidence>
<feature type="domain" description="CXXC-type" evidence="10">
    <location>
        <begin position="208"/>
        <end position="257"/>
    </location>
</feature>
<dbReference type="PROSITE" id="PS51058">
    <property type="entry name" value="ZF_CXXC"/>
    <property type="match status" value="1"/>
</dbReference>
<evidence type="ECO:0000256" key="5">
    <source>
        <dbReference type="ARBA" id="ARBA00023125"/>
    </source>
</evidence>
<dbReference type="InterPro" id="IPR037869">
    <property type="entry name" value="Spp1/CFP1"/>
</dbReference>
<dbReference type="EMBL" id="NIVC01001098">
    <property type="protein sequence ID" value="PAA72304.1"/>
    <property type="molecule type" value="Genomic_DNA"/>
</dbReference>
<evidence type="ECO:0000256" key="4">
    <source>
        <dbReference type="ARBA" id="ARBA00022833"/>
    </source>
</evidence>
<proteinExistence type="predicted"/>
<dbReference type="InterPro" id="IPR019787">
    <property type="entry name" value="Znf_PHD-finger"/>
</dbReference>
<dbReference type="InterPro" id="IPR011011">
    <property type="entry name" value="Znf_FYVE_PHD"/>
</dbReference>
<dbReference type="GO" id="GO:0008270">
    <property type="term" value="F:zinc ion binding"/>
    <property type="evidence" value="ECO:0007669"/>
    <property type="project" value="UniProtKB-KW"/>
</dbReference>
<dbReference type="AlphaFoldDB" id="A0A267FGG2"/>
<feature type="region of interest" description="Disordered" evidence="8">
    <location>
        <begin position="161"/>
        <end position="192"/>
    </location>
</feature>
<comment type="caution">
    <text evidence="11">The sequence shown here is derived from an EMBL/GenBank/DDBJ whole genome shotgun (WGS) entry which is preliminary data.</text>
</comment>
<evidence type="ECO:0000259" key="10">
    <source>
        <dbReference type="PROSITE" id="PS51058"/>
    </source>
</evidence>
<keyword evidence="6" id="KW-0539">Nucleus</keyword>
<dbReference type="InterPro" id="IPR013083">
    <property type="entry name" value="Znf_RING/FYVE/PHD"/>
</dbReference>
<evidence type="ECO:0000256" key="8">
    <source>
        <dbReference type="SAM" id="MobiDB-lite"/>
    </source>
</evidence>
<keyword evidence="2" id="KW-0479">Metal-binding</keyword>
<protein>
    <recommendedName>
        <fullName evidence="13">PHD-type domain-containing protein</fullName>
    </recommendedName>
</protein>
<evidence type="ECO:0000313" key="11">
    <source>
        <dbReference type="EMBL" id="PAA72304.1"/>
    </source>
</evidence>